<evidence type="ECO:0000256" key="4">
    <source>
        <dbReference type="ARBA" id="ARBA00023004"/>
    </source>
</evidence>
<dbReference type="PANTHER" id="PTHR10543">
    <property type="entry name" value="BETA-CAROTENE DIOXYGENASE"/>
    <property type="match status" value="1"/>
</dbReference>
<dbReference type="OrthoDB" id="6636843at2"/>
<evidence type="ECO:0000256" key="5">
    <source>
        <dbReference type="PIRSR" id="PIRSR604294-1"/>
    </source>
</evidence>
<dbReference type="Pfam" id="PF03055">
    <property type="entry name" value="RPE65"/>
    <property type="match status" value="1"/>
</dbReference>
<dbReference type="PANTHER" id="PTHR10543:SF89">
    <property type="entry name" value="CAROTENOID 9,10(9',10')-CLEAVAGE DIOXYGENASE 1"/>
    <property type="match status" value="1"/>
</dbReference>
<reference evidence="9" key="1">
    <citation type="submission" date="2017-02" db="EMBL/GenBank/DDBJ databases">
        <title>zhang.</title>
        <authorList>
            <person name="Zhang H."/>
        </authorList>
    </citation>
    <scope>NUCLEOTIDE SEQUENCE [LARGE SCALE GENOMIC DNA]</scope>
    <source>
        <strain evidence="9">RZS01</strain>
    </source>
</reference>
<evidence type="ECO:0000256" key="1">
    <source>
        <dbReference type="ARBA" id="ARBA00006787"/>
    </source>
</evidence>
<keyword evidence="3 6" id="KW-0560">Oxidoreductase</keyword>
<reference evidence="8 10" key="3">
    <citation type="submission" date="2017-06" db="EMBL/GenBank/DDBJ databases">
        <title>A draft genome sequence of Komagataeibacter nataicola LMG 1536.</title>
        <authorList>
            <person name="Skraban J."/>
            <person name="Cleenwerck I."/>
            <person name="Vandamme P."/>
            <person name="Trcek J."/>
        </authorList>
    </citation>
    <scope>NUCLEOTIDE SEQUENCE [LARGE SCALE GENOMIC DNA]</scope>
    <source>
        <strain evidence="8 10">LMG 1536</strain>
    </source>
</reference>
<dbReference type="RefSeq" id="WP_078525389.1">
    <property type="nucleotide sequence ID" value="NZ_CP019875.1"/>
</dbReference>
<dbReference type="GO" id="GO:0010436">
    <property type="term" value="F:carotenoid dioxygenase activity"/>
    <property type="evidence" value="ECO:0007669"/>
    <property type="project" value="TreeGrafter"/>
</dbReference>
<dbReference type="GO" id="GO:0016121">
    <property type="term" value="P:carotene catabolic process"/>
    <property type="evidence" value="ECO:0007669"/>
    <property type="project" value="TreeGrafter"/>
</dbReference>
<name>A0A9N7CV20_9PROT</name>
<dbReference type="Proteomes" id="UP000247512">
    <property type="component" value="Unassembled WGS sequence"/>
</dbReference>
<dbReference type="EMBL" id="NIRT01000031">
    <property type="protein sequence ID" value="PYD65428.1"/>
    <property type="molecule type" value="Genomic_DNA"/>
</dbReference>
<dbReference type="KEGG" id="kna:B0W47_08555"/>
<feature type="binding site" evidence="5">
    <location>
        <position position="176"/>
    </location>
    <ligand>
        <name>Fe cation</name>
        <dbReference type="ChEBI" id="CHEBI:24875"/>
        <note>catalytic</note>
    </ligand>
</feature>
<evidence type="ECO:0000313" key="8">
    <source>
        <dbReference type="EMBL" id="PYD65428.1"/>
    </source>
</evidence>
<keyword evidence="10" id="KW-1185">Reference proteome</keyword>
<keyword evidence="2 5" id="KW-0479">Metal-binding</keyword>
<evidence type="ECO:0000256" key="3">
    <source>
        <dbReference type="ARBA" id="ARBA00023002"/>
    </source>
</evidence>
<accession>A0A9N7CV20</accession>
<feature type="binding site" evidence="5">
    <location>
        <position position="125"/>
    </location>
    <ligand>
        <name>Fe cation</name>
        <dbReference type="ChEBI" id="CHEBI:24875"/>
        <note>catalytic</note>
    </ligand>
</feature>
<keyword evidence="6" id="KW-0223">Dioxygenase</keyword>
<evidence type="ECO:0000256" key="6">
    <source>
        <dbReference type="RuleBase" id="RU364048"/>
    </source>
</evidence>
<evidence type="ECO:0000313" key="7">
    <source>
        <dbReference type="EMBL" id="AQU87520.1"/>
    </source>
</evidence>
<dbReference type="EC" id="1.13.11.-" evidence="6"/>
<proteinExistence type="inferred from homology"/>
<organism evidence="7 9">
    <name type="scientific">Komagataeibacter nataicola</name>
    <dbReference type="NCBI Taxonomy" id="265960"/>
    <lineage>
        <taxon>Bacteria</taxon>
        <taxon>Pseudomonadati</taxon>
        <taxon>Pseudomonadota</taxon>
        <taxon>Alphaproteobacteria</taxon>
        <taxon>Acetobacterales</taxon>
        <taxon>Acetobacteraceae</taxon>
        <taxon>Komagataeibacter</taxon>
    </lineage>
</organism>
<feature type="binding site" evidence="5">
    <location>
        <position position="416"/>
    </location>
    <ligand>
        <name>Fe cation</name>
        <dbReference type="ChEBI" id="CHEBI:24875"/>
        <note>catalytic</note>
    </ligand>
</feature>
<reference evidence="7" key="2">
    <citation type="submission" date="2017-02" db="EMBL/GenBank/DDBJ databases">
        <authorList>
            <person name="Zhang H."/>
        </authorList>
    </citation>
    <scope>NUCLEOTIDE SEQUENCE</scope>
    <source>
        <strain evidence="7">RZS01</strain>
    </source>
</reference>
<dbReference type="GO" id="GO:0046872">
    <property type="term" value="F:metal ion binding"/>
    <property type="evidence" value="ECO:0007669"/>
    <property type="project" value="UniProtKB-KW"/>
</dbReference>
<dbReference type="Proteomes" id="UP000189683">
    <property type="component" value="Chromosome"/>
</dbReference>
<keyword evidence="4 5" id="KW-0408">Iron</keyword>
<gene>
    <name evidence="7" type="ORF">B0W47_08555</name>
    <name evidence="8" type="ORF">CDI09_13510</name>
</gene>
<evidence type="ECO:0000313" key="10">
    <source>
        <dbReference type="Proteomes" id="UP000247512"/>
    </source>
</evidence>
<evidence type="ECO:0000256" key="2">
    <source>
        <dbReference type="ARBA" id="ARBA00022723"/>
    </source>
</evidence>
<dbReference type="EMBL" id="CP019875">
    <property type="protein sequence ID" value="AQU87520.1"/>
    <property type="molecule type" value="Genomic_DNA"/>
</dbReference>
<dbReference type="InterPro" id="IPR004294">
    <property type="entry name" value="Carotenoid_Oase"/>
</dbReference>
<evidence type="ECO:0000313" key="9">
    <source>
        <dbReference type="Proteomes" id="UP000189683"/>
    </source>
</evidence>
<comment type="cofactor">
    <cofactor evidence="5 6">
        <name>Fe(2+)</name>
        <dbReference type="ChEBI" id="CHEBI:29033"/>
    </cofactor>
    <text evidence="5 6">Binds 1 Fe(2+) ion per subunit.</text>
</comment>
<comment type="similarity">
    <text evidence="1 6">Belongs to the carotenoid oxygenase family.</text>
</comment>
<feature type="binding site" evidence="5">
    <location>
        <position position="240"/>
    </location>
    <ligand>
        <name>Fe cation</name>
        <dbReference type="ChEBI" id="CHEBI:24875"/>
        <note>catalytic</note>
    </ligand>
</feature>
<dbReference type="AlphaFoldDB" id="A0A9N7CV20"/>
<sequence>MRTNRPPIEREIDARGLPLEGKLPSGLRGTLYRNGPNPRAGVADHHWFLGPGMIHAISLGEEQCAYRNRWVLPRDERGLGKANTHAIFHAGSIMALEEAHAPVALVPETLARTGATYAPGPFTAHPKHDPLTGELVFFGYAADGAGSRMIRCGALNRSGHRVWETRFSAPFCSMVHDVAVTSRHIALPILPLARQATSGNDASFAFAWHPELGGHLAVLARGACGDAVRWYEAPTVYAFHIVNAWEDRDRLYLDLFVYDAPPLFPGPQERIPFCQNARPCRWSVAHDGHGPVRVEPLHDMVGEFGRIDDRIAGSRYSQIYCTSRRHPGAPGFQAVARLDLMHGAIDQFDFGSQAFVSEPVFVPRQHHAGPDDGWLLSLVWRPDFAQSRLVIFDAGHVADGPVASVTLPQRVPDGFHGSFVSDVFLDLERAL</sequence>
<protein>
    <recommendedName>
        <fullName evidence="6">Dioxygenase</fullName>
        <ecNumber evidence="6">1.13.11.-</ecNumber>
    </recommendedName>
</protein>